<dbReference type="InterPro" id="IPR051681">
    <property type="entry name" value="Ser/Thr_Kinases-Pseudokinases"/>
</dbReference>
<dbReference type="GO" id="GO:0004674">
    <property type="term" value="F:protein serine/threonine kinase activity"/>
    <property type="evidence" value="ECO:0007669"/>
    <property type="project" value="TreeGrafter"/>
</dbReference>
<dbReference type="InterPro" id="IPR001245">
    <property type="entry name" value="Ser-Thr/Tyr_kinase_cat_dom"/>
</dbReference>
<gene>
    <name evidence="2" type="ORF">QCA50_011406</name>
</gene>
<dbReference type="InterPro" id="IPR000719">
    <property type="entry name" value="Prot_kinase_dom"/>
</dbReference>
<evidence type="ECO:0000313" key="2">
    <source>
        <dbReference type="EMBL" id="KAK7685539.1"/>
    </source>
</evidence>
<evidence type="ECO:0000259" key="1">
    <source>
        <dbReference type="PROSITE" id="PS50011"/>
    </source>
</evidence>
<dbReference type="AlphaFoldDB" id="A0AAW0G5I1"/>
<dbReference type="SUPFAM" id="SSF56112">
    <property type="entry name" value="Protein kinase-like (PK-like)"/>
    <property type="match status" value="1"/>
</dbReference>
<dbReference type="Gene3D" id="1.10.510.10">
    <property type="entry name" value="Transferase(Phosphotransferase) domain 1"/>
    <property type="match status" value="1"/>
</dbReference>
<dbReference type="InterPro" id="IPR011009">
    <property type="entry name" value="Kinase-like_dom_sf"/>
</dbReference>
<proteinExistence type="predicted"/>
<evidence type="ECO:0000313" key="3">
    <source>
        <dbReference type="Proteomes" id="UP001385951"/>
    </source>
</evidence>
<reference evidence="2 3" key="1">
    <citation type="submission" date="2022-09" db="EMBL/GenBank/DDBJ databases">
        <authorList>
            <person name="Palmer J.M."/>
        </authorList>
    </citation>
    <scope>NUCLEOTIDE SEQUENCE [LARGE SCALE GENOMIC DNA]</scope>
    <source>
        <strain evidence="2 3">DSM 7382</strain>
    </source>
</reference>
<feature type="domain" description="Protein kinase" evidence="1">
    <location>
        <begin position="138"/>
        <end position="396"/>
    </location>
</feature>
<organism evidence="2 3">
    <name type="scientific">Cerrena zonata</name>
    <dbReference type="NCBI Taxonomy" id="2478898"/>
    <lineage>
        <taxon>Eukaryota</taxon>
        <taxon>Fungi</taxon>
        <taxon>Dikarya</taxon>
        <taxon>Basidiomycota</taxon>
        <taxon>Agaricomycotina</taxon>
        <taxon>Agaricomycetes</taxon>
        <taxon>Polyporales</taxon>
        <taxon>Cerrenaceae</taxon>
        <taxon>Cerrena</taxon>
    </lineage>
</organism>
<dbReference type="Proteomes" id="UP001385951">
    <property type="component" value="Unassembled WGS sequence"/>
</dbReference>
<name>A0AAW0G5I1_9APHY</name>
<dbReference type="EMBL" id="JASBNA010000020">
    <property type="protein sequence ID" value="KAK7685539.1"/>
    <property type="molecule type" value="Genomic_DNA"/>
</dbReference>
<dbReference type="Pfam" id="PF07714">
    <property type="entry name" value="PK_Tyr_Ser-Thr"/>
    <property type="match status" value="1"/>
</dbReference>
<sequence>MDNSSFLSKAKSKFADGVVRSKTVLSAKFGSGVFDAAVFSPSRISRGNVLQIVNRLLDGDSEATGELESLKGENARKALDVIQEFLDHNIDISATETDWGIPLSPGVRLVQSMVKLSQLSGQYPSHFFVKVNPPLSSKSNLTVVRGGFQTEVFVSQYQKKKVAVKQLRMIAWRLLEPQRQIVQNEFYLACLEWRQFRHPNILPIYGLLAEARQPTLILPWRERGNIRCYLQQPDVQVDVKQRMKWISDIANGLFYMHRCRECHGNLRGDKILISDENVAQITDIGMSRFRKYWSEDIIPGVEHSDRWTAPEVLGGANPSTFSDMFSFGLVCIEIFTEAIPFPEYFSMGAADKILLGEYPCQPEKMPDDLWKCVEQCLHPHPYHRPSIYTVLKGKFFHID</sequence>
<protein>
    <recommendedName>
        <fullName evidence="1">Protein kinase domain-containing protein</fullName>
    </recommendedName>
</protein>
<dbReference type="PROSITE" id="PS50011">
    <property type="entry name" value="PROTEIN_KINASE_DOM"/>
    <property type="match status" value="1"/>
</dbReference>
<comment type="caution">
    <text evidence="2">The sequence shown here is derived from an EMBL/GenBank/DDBJ whole genome shotgun (WGS) entry which is preliminary data.</text>
</comment>
<dbReference type="PANTHER" id="PTHR44329">
    <property type="entry name" value="SERINE/THREONINE-PROTEIN KINASE TNNI3K-RELATED"/>
    <property type="match status" value="1"/>
</dbReference>
<accession>A0AAW0G5I1</accession>
<keyword evidence="3" id="KW-1185">Reference proteome</keyword>
<dbReference type="GO" id="GO:0005524">
    <property type="term" value="F:ATP binding"/>
    <property type="evidence" value="ECO:0007669"/>
    <property type="project" value="InterPro"/>
</dbReference>